<reference evidence="1 2" key="1">
    <citation type="submission" date="2016-10" db="EMBL/GenBank/DDBJ databases">
        <authorList>
            <person name="de Groot N.N."/>
        </authorList>
    </citation>
    <scope>NUCLEOTIDE SEQUENCE [LARGE SCALE GENOMIC DNA]</scope>
    <source>
        <strain evidence="1 2">DSM 22187</strain>
    </source>
</reference>
<evidence type="ECO:0000313" key="2">
    <source>
        <dbReference type="Proteomes" id="UP000198888"/>
    </source>
</evidence>
<organism evidence="1 2">
    <name type="scientific">Halohasta litchfieldiae</name>
    <dbReference type="NCBI Taxonomy" id="1073996"/>
    <lineage>
        <taxon>Archaea</taxon>
        <taxon>Methanobacteriati</taxon>
        <taxon>Methanobacteriota</taxon>
        <taxon>Stenosarchaea group</taxon>
        <taxon>Halobacteria</taxon>
        <taxon>Halobacteriales</taxon>
        <taxon>Haloferacaceae</taxon>
        <taxon>Halohasta</taxon>
    </lineage>
</organism>
<evidence type="ECO:0000313" key="1">
    <source>
        <dbReference type="EMBL" id="SEI59696.1"/>
    </source>
</evidence>
<dbReference type="InterPro" id="IPR047930">
    <property type="entry name" value="Transpos_IS6"/>
</dbReference>
<dbReference type="PANTHER" id="PTHR39967:SF1">
    <property type="entry name" value="ISH14-TYPE TRANSPOSASE HSIRS44"/>
    <property type="match status" value="1"/>
</dbReference>
<dbReference type="Proteomes" id="UP000198888">
    <property type="component" value="Unassembled WGS sequence"/>
</dbReference>
<protein>
    <submittedName>
        <fullName evidence="1">Putative transposase</fullName>
    </submittedName>
</protein>
<dbReference type="EMBL" id="FNYR01000003">
    <property type="protein sequence ID" value="SEI59696.1"/>
    <property type="molecule type" value="Genomic_DNA"/>
</dbReference>
<name>A0A1H6RZ58_9EURY</name>
<keyword evidence="2" id="KW-1185">Reference proteome</keyword>
<dbReference type="PANTHER" id="PTHR39967">
    <property type="match status" value="1"/>
</dbReference>
<sequence length="187" mass="20904">MLSPELLRETLDMANLECWERERTATLTRRYTPRSHTRNLRFLGTPVRAFAVRLHATGCSLRETQAVLRLFGVQRSHQAIFQWVHRVADSVLDPPEAQPKRVAVDETAVKINGEWSWLYAAINLGTKLILGVDLFGTHGTDPAAAFLHGLSEKHDLSEAVFLVDGFGYQTVLARLELSIGVIIQTGT</sequence>
<proteinExistence type="predicted"/>
<gene>
    <name evidence="1" type="ORF">SAMN05444271_103129</name>
</gene>
<dbReference type="NCBIfam" id="NF033587">
    <property type="entry name" value="transpos_IS6"/>
    <property type="match status" value="1"/>
</dbReference>
<dbReference type="AlphaFoldDB" id="A0A1H6RZ58"/>
<accession>A0A1H6RZ58</accession>